<dbReference type="PANTHER" id="PTHR22912:SF217">
    <property type="entry name" value="DIHYDROLIPOYL DEHYDROGENASE"/>
    <property type="match status" value="1"/>
</dbReference>
<sequence length="316" mass="33669">GEGKLLASDAVKVGNQEIKAETIILATGSVPARPKAFPFGDGKYITSDEILNLDRIPESLAIVGGGAIGCEFASIFHSFGSKVIVYEMLPHLLPIEDSEVGRTLERSFKKRGIEVVVGRPAEKAELDKSEMVLVAIGRRSNTSEIGLKESGVVVDEKEFVKTDDRLQTSLKNIYAIGDISGKGLLAYLASEQGIAVVEGLKGTARSIPYQFIPSCVFTSPEVGTFGLTEDKIADRKSDFTIGKFPFTALGKAYCINETEGFVKIIAEKKSGRIVGGQIIGPSATDLIHIVSTAAAARCTAETMVEAVFGHPTLAES</sequence>
<keyword evidence="5" id="KW-0560">Oxidoreductase</keyword>
<feature type="domain" description="FAD/NAD(P)-binding" evidence="8">
    <location>
        <begin position="3"/>
        <end position="193"/>
    </location>
</feature>
<dbReference type="GO" id="GO:0050660">
    <property type="term" value="F:flavin adenine dinucleotide binding"/>
    <property type="evidence" value="ECO:0007669"/>
    <property type="project" value="TreeGrafter"/>
</dbReference>
<dbReference type="InterPro" id="IPR050151">
    <property type="entry name" value="Class-I_Pyr_Nuc-Dis_Oxidored"/>
</dbReference>
<dbReference type="InterPro" id="IPR023753">
    <property type="entry name" value="FAD/NAD-binding_dom"/>
</dbReference>
<feature type="non-terminal residue" evidence="9">
    <location>
        <position position="316"/>
    </location>
</feature>
<evidence type="ECO:0000259" key="7">
    <source>
        <dbReference type="Pfam" id="PF02852"/>
    </source>
</evidence>
<name>A0A2G9YD40_9BACT</name>
<dbReference type="PANTHER" id="PTHR22912">
    <property type="entry name" value="DISULFIDE OXIDOREDUCTASE"/>
    <property type="match status" value="1"/>
</dbReference>
<dbReference type="Pfam" id="PF07992">
    <property type="entry name" value="Pyr_redox_2"/>
    <property type="match status" value="1"/>
</dbReference>
<evidence type="ECO:0000313" key="10">
    <source>
        <dbReference type="Proteomes" id="UP000230392"/>
    </source>
</evidence>
<dbReference type="Gene3D" id="3.30.390.30">
    <property type="match status" value="1"/>
</dbReference>
<dbReference type="AlphaFoldDB" id="A0A2G9YD40"/>
<dbReference type="FunFam" id="3.30.390.30:FF:000001">
    <property type="entry name" value="Dihydrolipoyl dehydrogenase"/>
    <property type="match status" value="1"/>
</dbReference>
<comment type="cofactor">
    <cofactor evidence="1">
        <name>FAD</name>
        <dbReference type="ChEBI" id="CHEBI:57692"/>
    </cofactor>
</comment>
<dbReference type="SUPFAM" id="SSF55424">
    <property type="entry name" value="FAD/NAD-linked reductases, dimerisation (C-terminal) domain"/>
    <property type="match status" value="1"/>
</dbReference>
<comment type="caution">
    <text evidence="9">The sequence shown here is derived from an EMBL/GenBank/DDBJ whole genome shotgun (WGS) entry which is preliminary data.</text>
</comment>
<dbReference type="PRINTS" id="PR00368">
    <property type="entry name" value="FADPNR"/>
</dbReference>
<dbReference type="InterPro" id="IPR004099">
    <property type="entry name" value="Pyr_nucl-diS_OxRdtase_dimer"/>
</dbReference>
<keyword evidence="3" id="KW-0285">Flavoprotein</keyword>
<keyword evidence="4" id="KW-0274">FAD</keyword>
<evidence type="ECO:0000259" key="8">
    <source>
        <dbReference type="Pfam" id="PF07992"/>
    </source>
</evidence>
<dbReference type="EMBL" id="PCRF01000107">
    <property type="protein sequence ID" value="PIP16431.1"/>
    <property type="molecule type" value="Genomic_DNA"/>
</dbReference>
<dbReference type="Gene3D" id="3.50.50.60">
    <property type="entry name" value="FAD/NAD(P)-binding domain"/>
    <property type="match status" value="2"/>
</dbReference>
<comment type="similarity">
    <text evidence="2">Belongs to the class-I pyridine nucleotide-disulfide oxidoreductase family.</text>
</comment>
<dbReference type="PRINTS" id="PR00411">
    <property type="entry name" value="PNDRDTASEI"/>
</dbReference>
<evidence type="ECO:0000313" key="9">
    <source>
        <dbReference type="EMBL" id="PIP16431.1"/>
    </source>
</evidence>
<gene>
    <name evidence="9" type="ORF">COX46_02260</name>
</gene>
<dbReference type="GO" id="GO:0004148">
    <property type="term" value="F:dihydrolipoyl dehydrogenase (NADH) activity"/>
    <property type="evidence" value="ECO:0007669"/>
    <property type="project" value="TreeGrafter"/>
</dbReference>
<evidence type="ECO:0000256" key="3">
    <source>
        <dbReference type="ARBA" id="ARBA00022630"/>
    </source>
</evidence>
<dbReference type="Proteomes" id="UP000230392">
    <property type="component" value="Unassembled WGS sequence"/>
</dbReference>
<feature type="non-terminal residue" evidence="9">
    <location>
        <position position="1"/>
    </location>
</feature>
<evidence type="ECO:0000256" key="1">
    <source>
        <dbReference type="ARBA" id="ARBA00001974"/>
    </source>
</evidence>
<dbReference type="Pfam" id="PF02852">
    <property type="entry name" value="Pyr_redox_dim"/>
    <property type="match status" value="1"/>
</dbReference>
<evidence type="ECO:0000256" key="5">
    <source>
        <dbReference type="ARBA" id="ARBA00023002"/>
    </source>
</evidence>
<feature type="domain" description="Pyridine nucleotide-disulphide oxidoreductase dimerisation" evidence="7">
    <location>
        <begin position="212"/>
        <end position="315"/>
    </location>
</feature>
<proteinExistence type="inferred from homology"/>
<evidence type="ECO:0000256" key="2">
    <source>
        <dbReference type="ARBA" id="ARBA00007532"/>
    </source>
</evidence>
<evidence type="ECO:0000256" key="4">
    <source>
        <dbReference type="ARBA" id="ARBA00022827"/>
    </source>
</evidence>
<accession>A0A2G9YD40</accession>
<dbReference type="SUPFAM" id="SSF51905">
    <property type="entry name" value="FAD/NAD(P)-binding domain"/>
    <property type="match status" value="1"/>
</dbReference>
<dbReference type="InterPro" id="IPR036188">
    <property type="entry name" value="FAD/NAD-bd_sf"/>
</dbReference>
<keyword evidence="6" id="KW-0520">NAD</keyword>
<dbReference type="InterPro" id="IPR016156">
    <property type="entry name" value="FAD/NAD-linked_Rdtase_dimer_sf"/>
</dbReference>
<organism evidence="9 10">
    <name type="scientific">bacterium (Candidatus Ratteibacteria) CG23_combo_of_CG06-09_8_20_14_all_48_7</name>
    <dbReference type="NCBI Taxonomy" id="2014292"/>
    <lineage>
        <taxon>Bacteria</taxon>
        <taxon>Candidatus Ratteibacteria</taxon>
    </lineage>
</organism>
<evidence type="ECO:0000256" key="6">
    <source>
        <dbReference type="ARBA" id="ARBA00023027"/>
    </source>
</evidence>
<reference evidence="9 10" key="1">
    <citation type="submission" date="2017-09" db="EMBL/GenBank/DDBJ databases">
        <title>Depth-based differentiation of microbial function through sediment-hosted aquifers and enrichment of novel symbionts in the deep terrestrial subsurface.</title>
        <authorList>
            <person name="Probst A.J."/>
            <person name="Ladd B."/>
            <person name="Jarett J.K."/>
            <person name="Geller-Mcgrath D.E."/>
            <person name="Sieber C.M."/>
            <person name="Emerson J.B."/>
            <person name="Anantharaman K."/>
            <person name="Thomas B.C."/>
            <person name="Malmstrom R."/>
            <person name="Stieglmeier M."/>
            <person name="Klingl A."/>
            <person name="Woyke T."/>
            <person name="Ryan C.M."/>
            <person name="Banfield J.F."/>
        </authorList>
    </citation>
    <scope>NUCLEOTIDE SEQUENCE [LARGE SCALE GENOMIC DNA]</scope>
    <source>
        <strain evidence="9">CG23_combo_of_CG06-09_8_20_14_all_48_7</strain>
    </source>
</reference>
<dbReference type="GO" id="GO:0006103">
    <property type="term" value="P:2-oxoglutarate metabolic process"/>
    <property type="evidence" value="ECO:0007669"/>
    <property type="project" value="TreeGrafter"/>
</dbReference>
<protein>
    <submittedName>
        <fullName evidence="9">Dihydrolipoyl dehydrogenase</fullName>
    </submittedName>
</protein>